<accession>A0ACB9QCX6</accession>
<organism evidence="1 2">
    <name type="scientific">Melastoma candidum</name>
    <dbReference type="NCBI Taxonomy" id="119954"/>
    <lineage>
        <taxon>Eukaryota</taxon>
        <taxon>Viridiplantae</taxon>
        <taxon>Streptophyta</taxon>
        <taxon>Embryophyta</taxon>
        <taxon>Tracheophyta</taxon>
        <taxon>Spermatophyta</taxon>
        <taxon>Magnoliopsida</taxon>
        <taxon>eudicotyledons</taxon>
        <taxon>Gunneridae</taxon>
        <taxon>Pentapetalae</taxon>
        <taxon>rosids</taxon>
        <taxon>malvids</taxon>
        <taxon>Myrtales</taxon>
        <taxon>Melastomataceae</taxon>
        <taxon>Melastomatoideae</taxon>
        <taxon>Melastomateae</taxon>
        <taxon>Melastoma</taxon>
    </lineage>
</organism>
<dbReference type="EMBL" id="CM042885">
    <property type="protein sequence ID" value="KAI4364270.1"/>
    <property type="molecule type" value="Genomic_DNA"/>
</dbReference>
<dbReference type="Proteomes" id="UP001057402">
    <property type="component" value="Chromosome 6"/>
</dbReference>
<gene>
    <name evidence="1" type="ORF">MLD38_020385</name>
</gene>
<evidence type="ECO:0000313" key="2">
    <source>
        <dbReference type="Proteomes" id="UP001057402"/>
    </source>
</evidence>
<sequence>MIKLHRWIKRHSARLICTLSTAVEQSWDDRIMSLCRRGLYREALDLFSDFDRGSSELRLNTATYVDLICTCSQVKSLRHGRRVHRHIGQPEVRRDIVVQNHLINMYGKCGSCEDARGVFDGMPYRNVVSWTAMIAGYSQNGENRPAIELYCLMRKSGFVPDQFTFGSMLKTCSGLGDIKLGRQLHAHITKSVFGHHLISQNALIAMYNKLNSINEAYIVFCYTEEKDLISWGSMIAGFSQLHHEMEALECFREMLLEGVHQPNEFIFGSLFSACGSIANAEYGRQIHVTCVKFGLMSNNFSGCALCDMYSKSGLMDSAATAFQHIERPDVISWNALIGGYAHKGDGEAAISFFSRMRCMNIVPDDITVRLLLCACTGPASLPHGMQIHSYITKVGFNVDIAVCNGLLSMYAKCSGLVDVFNVFEEVSRYYDLVSWNTTLVACMQHNEPMEVFRLFKALRNSAISPDYITMTSIIGAYAVFASLEMGSQVHCYVMKTGLFLDTSVANGLMDMYVKCGSLEVAQKIFGYVENPDVISWSCLIMAHAQFGFADEALRLFEEMKSRGLTPNEITLVSVLSACSHVGMVEKGWEVYRTMESEFGIRPTKEHCSCMIDLLARAGLLHEARDFINQMGYSPDIVAWKTLLSASRSWKNIEIGKWAAESILTIDPSHSAAHVLLSNIYASSGSWDEVARLRNLMKENKVQKTPGQSWIEIKSRIHAFLAEDSLHPERDKIYAVMDELWLQLLDHGDAAPKRRVELDEVSIG</sequence>
<proteinExistence type="predicted"/>
<evidence type="ECO:0000313" key="1">
    <source>
        <dbReference type="EMBL" id="KAI4364270.1"/>
    </source>
</evidence>
<name>A0ACB9QCX6_9MYRT</name>
<protein>
    <submittedName>
        <fullName evidence="1">Uncharacterized protein</fullName>
    </submittedName>
</protein>
<keyword evidence="2" id="KW-1185">Reference proteome</keyword>
<reference evidence="2" key="1">
    <citation type="journal article" date="2023" name="Front. Plant Sci.">
        <title>Chromosomal-level genome assembly of Melastoma candidum provides insights into trichome evolution.</title>
        <authorList>
            <person name="Zhong Y."/>
            <person name="Wu W."/>
            <person name="Sun C."/>
            <person name="Zou P."/>
            <person name="Liu Y."/>
            <person name="Dai S."/>
            <person name="Zhou R."/>
        </authorList>
    </citation>
    <scope>NUCLEOTIDE SEQUENCE [LARGE SCALE GENOMIC DNA]</scope>
</reference>
<comment type="caution">
    <text evidence="1">The sequence shown here is derived from an EMBL/GenBank/DDBJ whole genome shotgun (WGS) entry which is preliminary data.</text>
</comment>